<proteinExistence type="predicted"/>
<dbReference type="EMBL" id="CP154795">
    <property type="protein sequence ID" value="XAN08504.1"/>
    <property type="molecule type" value="Genomic_DNA"/>
</dbReference>
<keyword evidence="2" id="KW-1185">Reference proteome</keyword>
<name>A0ABZ3FR03_9ACTN</name>
<dbReference type="InterPro" id="IPR029068">
    <property type="entry name" value="Glyas_Bleomycin-R_OHBP_Dase"/>
</dbReference>
<organism evidence="1 2">
    <name type="scientific">Ammonicoccus fulvus</name>
    <dbReference type="NCBI Taxonomy" id="3138240"/>
    <lineage>
        <taxon>Bacteria</taxon>
        <taxon>Bacillati</taxon>
        <taxon>Actinomycetota</taxon>
        <taxon>Actinomycetes</taxon>
        <taxon>Propionibacteriales</taxon>
        <taxon>Propionibacteriaceae</taxon>
        <taxon>Ammonicoccus</taxon>
    </lineage>
</organism>
<dbReference type="RefSeq" id="WP_425309962.1">
    <property type="nucleotide sequence ID" value="NZ_CP154795.1"/>
</dbReference>
<sequence length="40" mass="4562">MEPEVQWYRTGADEVGVRQFLVQDPDGYLLRPQSAVGTRP</sequence>
<evidence type="ECO:0000313" key="2">
    <source>
        <dbReference type="Proteomes" id="UP001442841"/>
    </source>
</evidence>
<dbReference type="Gene3D" id="3.10.180.10">
    <property type="entry name" value="2,3-Dihydroxybiphenyl 1,2-Dioxygenase, domain 1"/>
    <property type="match status" value="1"/>
</dbReference>
<accession>A0ABZ3FR03</accession>
<evidence type="ECO:0000313" key="1">
    <source>
        <dbReference type="EMBL" id="XAN08504.1"/>
    </source>
</evidence>
<reference evidence="1 2" key="1">
    <citation type="submission" date="2024-04" db="EMBL/GenBank/DDBJ databases">
        <title>Isolation of an actinomycete strain from pig manure.</title>
        <authorList>
            <person name="Gong T."/>
            <person name="Yu Z."/>
            <person name="An M."/>
            <person name="Wei C."/>
            <person name="Yang W."/>
            <person name="Liu L."/>
        </authorList>
    </citation>
    <scope>NUCLEOTIDE SEQUENCE [LARGE SCALE GENOMIC DNA]</scope>
    <source>
        <strain evidence="1 2">ZF39</strain>
    </source>
</reference>
<gene>
    <name evidence="1" type="ORF">AADG42_14735</name>
</gene>
<dbReference type="Proteomes" id="UP001442841">
    <property type="component" value="Chromosome"/>
</dbReference>
<protein>
    <recommendedName>
        <fullName evidence="3">VOC domain-containing protein</fullName>
    </recommendedName>
</protein>
<evidence type="ECO:0008006" key="3">
    <source>
        <dbReference type="Google" id="ProtNLM"/>
    </source>
</evidence>